<accession>A0A2A9DML3</accession>
<protein>
    <submittedName>
        <fullName evidence="2">Uncharacterized protein</fullName>
    </submittedName>
</protein>
<dbReference type="EMBL" id="PDJF01000001">
    <property type="protein sequence ID" value="PFG27395.1"/>
    <property type="molecule type" value="Genomic_DNA"/>
</dbReference>
<gene>
    <name evidence="2" type="ORF">ATK06_0451</name>
</gene>
<feature type="region of interest" description="Disordered" evidence="1">
    <location>
        <begin position="1"/>
        <end position="36"/>
    </location>
</feature>
<evidence type="ECO:0000313" key="3">
    <source>
        <dbReference type="Proteomes" id="UP000221653"/>
    </source>
</evidence>
<organism evidence="2 3">
    <name type="scientific">Corynebacterium renale</name>
    <dbReference type="NCBI Taxonomy" id="1724"/>
    <lineage>
        <taxon>Bacteria</taxon>
        <taxon>Bacillati</taxon>
        <taxon>Actinomycetota</taxon>
        <taxon>Actinomycetes</taxon>
        <taxon>Mycobacteriales</taxon>
        <taxon>Corynebacteriaceae</taxon>
        <taxon>Corynebacterium</taxon>
    </lineage>
</organism>
<dbReference type="AlphaFoldDB" id="A0A2A9DML3"/>
<comment type="caution">
    <text evidence="2">The sequence shown here is derived from an EMBL/GenBank/DDBJ whole genome shotgun (WGS) entry which is preliminary data.</text>
</comment>
<evidence type="ECO:0000313" key="2">
    <source>
        <dbReference type="EMBL" id="PFG27395.1"/>
    </source>
</evidence>
<dbReference type="STRING" id="1724.GCA_001044175_00768"/>
<proteinExistence type="predicted"/>
<evidence type="ECO:0000256" key="1">
    <source>
        <dbReference type="SAM" id="MobiDB-lite"/>
    </source>
</evidence>
<sequence length="36" mass="4054">MAALVKGLEDRSARPVKKKRISIAQLRQMRGQTNDS</sequence>
<name>A0A2A9DML3_9CORY</name>
<keyword evidence="3" id="KW-1185">Reference proteome</keyword>
<reference evidence="2 3" key="1">
    <citation type="submission" date="2017-10" db="EMBL/GenBank/DDBJ databases">
        <title>Sequencing the genomes of 1000 actinobacteria strains.</title>
        <authorList>
            <person name="Klenk H.-P."/>
        </authorList>
    </citation>
    <scope>NUCLEOTIDE SEQUENCE [LARGE SCALE GENOMIC DNA]</scope>
    <source>
        <strain evidence="2 3">DSM 20688</strain>
    </source>
</reference>
<dbReference type="Proteomes" id="UP000221653">
    <property type="component" value="Unassembled WGS sequence"/>
</dbReference>